<feature type="region of interest" description="Disordered" evidence="1">
    <location>
        <begin position="1"/>
        <end position="133"/>
    </location>
</feature>
<sequence>MLNLQTTASSKNEQSAIQSATQNKNEGGNGDFLGALLASLGKDTSHTDSNVSNENKTPQSNSQNTQSTQNSSQNSPQAEFGEQSSQKISENSSSQNSSEQAIGDAALEAEEGKSASLSELSASKGDASSENMPEQEAINDEGFMQVLSVLEGIFGGEAPNIAKISSSLEKLISIEENLAQLKDVKDLKDLLKIAEKLKLGLEKLSITNEALGALKSKFPALDKANFFKPIDISLNQAALSAKNAKPAQPVLLASLLGKTAPKSITQVLKEAELEAVKTPKTTPKESGLKGLLNGDDIKTKAPKQSANEIVEKVQNKVEQKSAATDLKDFLKISEKSTKEPKIAPSPLPSAPKVAKSEVDELKAFDIQNYLNSISKKAASAIETTAPSGANTLADMQSEPSNESRPSFGDAIENRLSDNNFKDMITALKMQDKIISRDIQQNSVRTFAAQMVEKISEFKPPVTRVNLQLHPAELGEVNITMIARANNLHVNVTSANATMALFLQNQAEFKANLVNMGFSDIQMSFSDHKEGSNTQQNSNKAKKSYESDEDGVMINEFEGSSESTLEIVLPRYI</sequence>
<accession>A0ABT8T8E2</accession>
<proteinExistence type="predicted"/>
<feature type="domain" description="Flagellar hook-length control protein-like C-terminal" evidence="2">
    <location>
        <begin position="455"/>
        <end position="530"/>
    </location>
</feature>
<evidence type="ECO:0000313" key="3">
    <source>
        <dbReference type="EMBL" id="MDO2409540.1"/>
    </source>
</evidence>
<dbReference type="CDD" id="cd17470">
    <property type="entry name" value="T3SS_Flik_C"/>
    <property type="match status" value="1"/>
</dbReference>
<evidence type="ECO:0000259" key="2">
    <source>
        <dbReference type="Pfam" id="PF02120"/>
    </source>
</evidence>
<feature type="compositionally biased region" description="Polar residues" evidence="1">
    <location>
        <begin position="47"/>
        <end position="56"/>
    </location>
</feature>
<feature type="compositionally biased region" description="Basic and acidic residues" evidence="1">
    <location>
        <begin position="278"/>
        <end position="287"/>
    </location>
</feature>
<feature type="compositionally biased region" description="Polar residues" evidence="1">
    <location>
        <begin position="1"/>
        <end position="26"/>
    </location>
</feature>
<keyword evidence="4" id="KW-1185">Reference proteome</keyword>
<keyword evidence="3" id="KW-0282">Flagellum</keyword>
<evidence type="ECO:0000313" key="4">
    <source>
        <dbReference type="Proteomes" id="UP001171111"/>
    </source>
</evidence>
<reference evidence="3 4" key="1">
    <citation type="submission" date="2023-06" db="EMBL/GenBank/DDBJ databases">
        <title>Campylobacter magnum sp. nov., isolated from cecal contents of domestic pigs (Sus scrofa domesticus).</title>
        <authorList>
            <person name="Papic B."/>
            <person name="Gruntar I."/>
        </authorList>
    </citation>
    <scope>NUCLEOTIDE SEQUENCE [LARGE SCALE GENOMIC DNA]</scope>
    <source>
        <strain evidence="4">34484-21</strain>
    </source>
</reference>
<organism evidence="3 4">
    <name type="scientific">Campylobacter magnus</name>
    <dbReference type="NCBI Taxonomy" id="3026462"/>
    <lineage>
        <taxon>Bacteria</taxon>
        <taxon>Pseudomonadati</taxon>
        <taxon>Campylobacterota</taxon>
        <taxon>Epsilonproteobacteria</taxon>
        <taxon>Campylobacterales</taxon>
        <taxon>Campylobacteraceae</taxon>
        <taxon>Campylobacter</taxon>
    </lineage>
</organism>
<protein>
    <submittedName>
        <fullName evidence="3">Flagellar hook-length control protein FliK</fullName>
    </submittedName>
</protein>
<feature type="region of interest" description="Disordered" evidence="1">
    <location>
        <begin position="526"/>
        <end position="547"/>
    </location>
</feature>
<keyword evidence="3" id="KW-0966">Cell projection</keyword>
<feature type="compositionally biased region" description="Low complexity" evidence="1">
    <location>
        <begin position="57"/>
        <end position="100"/>
    </location>
</feature>
<comment type="caution">
    <text evidence="3">The sequence shown here is derived from an EMBL/GenBank/DDBJ whole genome shotgun (WGS) entry which is preliminary data.</text>
</comment>
<dbReference type="EMBL" id="JAULJQ010000005">
    <property type="protein sequence ID" value="MDO2409540.1"/>
    <property type="molecule type" value="Genomic_DNA"/>
</dbReference>
<feature type="region of interest" description="Disordered" evidence="1">
    <location>
        <begin position="390"/>
        <end position="410"/>
    </location>
</feature>
<feature type="region of interest" description="Disordered" evidence="1">
    <location>
        <begin position="278"/>
        <end position="297"/>
    </location>
</feature>
<dbReference type="InterPro" id="IPR038610">
    <property type="entry name" value="FliK-like_C_sf"/>
</dbReference>
<keyword evidence="3" id="KW-0969">Cilium</keyword>
<evidence type="ECO:0000256" key="1">
    <source>
        <dbReference type="SAM" id="MobiDB-lite"/>
    </source>
</evidence>
<feature type="compositionally biased region" description="Polar residues" evidence="1">
    <location>
        <begin position="390"/>
        <end position="404"/>
    </location>
</feature>
<feature type="compositionally biased region" description="Low complexity" evidence="1">
    <location>
        <begin position="114"/>
        <end position="125"/>
    </location>
</feature>
<name>A0ABT8T8E2_9BACT</name>
<dbReference type="RefSeq" id="WP_302244377.1">
    <property type="nucleotide sequence ID" value="NZ_JAULJQ010000005.1"/>
</dbReference>
<gene>
    <name evidence="3" type="ORF">Q2362_05430</name>
</gene>
<dbReference type="Gene3D" id="3.30.750.140">
    <property type="match status" value="1"/>
</dbReference>
<dbReference type="Proteomes" id="UP001171111">
    <property type="component" value="Unassembled WGS sequence"/>
</dbReference>
<dbReference type="Pfam" id="PF02120">
    <property type="entry name" value="Flg_hook"/>
    <property type="match status" value="1"/>
</dbReference>
<dbReference type="InterPro" id="IPR021136">
    <property type="entry name" value="Flagellar_hook_control-like_C"/>
</dbReference>